<accession>A0A2W7IQJ8</accession>
<keyword evidence="5" id="KW-1185">Reference proteome</keyword>
<protein>
    <submittedName>
        <fullName evidence="4">Glutamate-1-semialdehyde 2,1-aminomutase</fullName>
    </submittedName>
</protein>
<dbReference type="InterPro" id="IPR015421">
    <property type="entry name" value="PyrdxlP-dep_Trfase_major"/>
</dbReference>
<dbReference type="PANTHER" id="PTHR43713:SF3">
    <property type="entry name" value="GLUTAMATE-1-SEMIALDEHYDE 2,1-AMINOMUTASE 1, CHLOROPLASTIC-RELATED"/>
    <property type="match status" value="1"/>
</dbReference>
<comment type="caution">
    <text evidence="4">The sequence shown here is derived from an EMBL/GenBank/DDBJ whole genome shotgun (WGS) entry which is preliminary data.</text>
</comment>
<proteinExistence type="inferred from homology"/>
<reference evidence="4 5" key="1">
    <citation type="submission" date="2018-06" db="EMBL/GenBank/DDBJ databases">
        <title>Genomic Encyclopedia of Archaeal and Bacterial Type Strains, Phase II (KMG-II): from individual species to whole genera.</title>
        <authorList>
            <person name="Goeker M."/>
        </authorList>
    </citation>
    <scope>NUCLEOTIDE SEQUENCE [LARGE SCALE GENOMIC DNA]</scope>
    <source>
        <strain evidence="4 5">DSM 24525</strain>
    </source>
</reference>
<keyword evidence="2 3" id="KW-0663">Pyridoxal phosphate</keyword>
<dbReference type="AlphaFoldDB" id="A0A2W7IQJ8"/>
<evidence type="ECO:0000256" key="1">
    <source>
        <dbReference type="ARBA" id="ARBA00001933"/>
    </source>
</evidence>
<comment type="cofactor">
    <cofactor evidence="1">
        <name>pyridoxal 5'-phosphate</name>
        <dbReference type="ChEBI" id="CHEBI:597326"/>
    </cofactor>
</comment>
<evidence type="ECO:0000256" key="2">
    <source>
        <dbReference type="ARBA" id="ARBA00022898"/>
    </source>
</evidence>
<gene>
    <name evidence="4" type="ORF">C8P66_106152</name>
</gene>
<dbReference type="GO" id="GO:0008483">
    <property type="term" value="F:transaminase activity"/>
    <property type="evidence" value="ECO:0007669"/>
    <property type="project" value="InterPro"/>
</dbReference>
<dbReference type="Gene3D" id="3.40.640.10">
    <property type="entry name" value="Type I PLP-dependent aspartate aminotransferase-like (Major domain)"/>
    <property type="match status" value="1"/>
</dbReference>
<evidence type="ECO:0000256" key="3">
    <source>
        <dbReference type="RuleBase" id="RU003560"/>
    </source>
</evidence>
<dbReference type="RefSeq" id="WP_111397547.1">
    <property type="nucleotide sequence ID" value="NZ_QKYU01000006.1"/>
</dbReference>
<dbReference type="OrthoDB" id="9801052at2"/>
<evidence type="ECO:0000313" key="4">
    <source>
        <dbReference type="EMBL" id="PZW48148.1"/>
    </source>
</evidence>
<dbReference type="GO" id="GO:0030170">
    <property type="term" value="F:pyridoxal phosphate binding"/>
    <property type="evidence" value="ECO:0007669"/>
    <property type="project" value="InterPro"/>
</dbReference>
<organism evidence="4 5">
    <name type="scientific">Humitalea rosea</name>
    <dbReference type="NCBI Taxonomy" id="990373"/>
    <lineage>
        <taxon>Bacteria</taxon>
        <taxon>Pseudomonadati</taxon>
        <taxon>Pseudomonadota</taxon>
        <taxon>Alphaproteobacteria</taxon>
        <taxon>Acetobacterales</taxon>
        <taxon>Roseomonadaceae</taxon>
        <taxon>Humitalea</taxon>
    </lineage>
</organism>
<dbReference type="InterPro" id="IPR015422">
    <property type="entry name" value="PyrdxlP-dep_Trfase_small"/>
</dbReference>
<dbReference type="EMBL" id="QKYU01000006">
    <property type="protein sequence ID" value="PZW48148.1"/>
    <property type="molecule type" value="Genomic_DNA"/>
</dbReference>
<evidence type="ECO:0000313" key="5">
    <source>
        <dbReference type="Proteomes" id="UP000249688"/>
    </source>
</evidence>
<dbReference type="InterPro" id="IPR005814">
    <property type="entry name" value="Aminotrans_3"/>
</dbReference>
<dbReference type="Proteomes" id="UP000249688">
    <property type="component" value="Unassembled WGS sequence"/>
</dbReference>
<sequence length="440" mass="45926">MPDHALPRNSDLTAALVEARETYAAARPVSAALHAEARAVMPGGNTRSVLFWTPFPTAMVRGEGCRLWDADGHEYVDFCGEYSAGLFGHSDPRILAALRGALDSGLNLAGVGANEVRLAALLCARFPAMERVRFTNSGTEANLMALTAARAATGRAGVLVFRGGYHGGVLTFPAGQPMQAVNLPIPVQVADYNDAEGAVALLEGGGIGAVIVEPMLGAGGCIPADPAFLAALREGCDRTGALLIFDEVMTSRHHAGGLQMRLGGVRPDLMTLGKYVAGGMSFGAFGGRAAVMDQFDGHRPGTLPHAGTFNNNVLSMAAGLVAMGEIFTAEAADALWARGEALRARLNEVAAGAGMVFTGAGSMVTPHFRPGKLTRPPTTASAEEEQRRELFFLDMLAGGIYLARRGMVTLSLPMTAADTEAFVAAVSDFCEARRPLLAVA</sequence>
<dbReference type="Gene3D" id="3.90.1150.10">
    <property type="entry name" value="Aspartate Aminotransferase, domain 1"/>
    <property type="match status" value="1"/>
</dbReference>
<dbReference type="SUPFAM" id="SSF53383">
    <property type="entry name" value="PLP-dependent transferases"/>
    <property type="match status" value="1"/>
</dbReference>
<comment type="similarity">
    <text evidence="3">Belongs to the class-III pyridoxal-phosphate-dependent aminotransferase family.</text>
</comment>
<name>A0A2W7IQJ8_9PROT</name>
<dbReference type="PANTHER" id="PTHR43713">
    <property type="entry name" value="GLUTAMATE-1-SEMIALDEHYDE 2,1-AMINOMUTASE"/>
    <property type="match status" value="1"/>
</dbReference>
<dbReference type="Pfam" id="PF00202">
    <property type="entry name" value="Aminotran_3"/>
    <property type="match status" value="1"/>
</dbReference>
<dbReference type="InterPro" id="IPR015424">
    <property type="entry name" value="PyrdxlP-dep_Trfase"/>
</dbReference>